<proteinExistence type="predicted"/>
<dbReference type="Proteomes" id="UP000724149">
    <property type="component" value="Unassembled WGS sequence"/>
</dbReference>
<comment type="caution">
    <text evidence="1">The sequence shown here is derived from an EMBL/GenBank/DDBJ whole genome shotgun (WGS) entry which is preliminary data.</text>
</comment>
<accession>A0ABS2GJZ5</accession>
<sequence>MYYATKIKMEPGCHNSGSLLEIDSVYIEGCSKPGFFKKADLYDFLKKNPGTIKVKIWPYPHVTPAISGAGEKYVRSSPNYYTHDNLLDLPRE</sequence>
<dbReference type="EMBL" id="JACSNR010000003">
    <property type="protein sequence ID" value="MBM6922815.1"/>
    <property type="molecule type" value="Genomic_DNA"/>
</dbReference>
<dbReference type="Pfam" id="PF13031">
    <property type="entry name" value="DUF3892"/>
    <property type="match status" value="1"/>
</dbReference>
<evidence type="ECO:0000313" key="1">
    <source>
        <dbReference type="EMBL" id="MBM6922815.1"/>
    </source>
</evidence>
<organism evidence="1 2">
    <name type="scientific">Hydrogenoanaerobacterium saccharovorans</name>
    <dbReference type="NCBI Taxonomy" id="474960"/>
    <lineage>
        <taxon>Bacteria</taxon>
        <taxon>Bacillati</taxon>
        <taxon>Bacillota</taxon>
        <taxon>Clostridia</taxon>
        <taxon>Eubacteriales</taxon>
        <taxon>Oscillospiraceae</taxon>
        <taxon>Hydrogenoanaerobacterium</taxon>
    </lineage>
</organism>
<protein>
    <submittedName>
        <fullName evidence="1">DUF3892 domain-containing protein</fullName>
    </submittedName>
</protein>
<evidence type="ECO:0000313" key="2">
    <source>
        <dbReference type="Proteomes" id="UP000724149"/>
    </source>
</evidence>
<keyword evidence="2" id="KW-1185">Reference proteome</keyword>
<gene>
    <name evidence="1" type="ORF">H9X81_03790</name>
</gene>
<dbReference type="InterPro" id="IPR024997">
    <property type="entry name" value="DUF3892"/>
</dbReference>
<dbReference type="RefSeq" id="WP_204719951.1">
    <property type="nucleotide sequence ID" value="NZ_JACSNR010000003.1"/>
</dbReference>
<name>A0ABS2GJZ5_9FIRM</name>
<reference evidence="1 2" key="1">
    <citation type="journal article" date="2021" name="Sci. Rep.">
        <title>The distribution of antibiotic resistance genes in chicken gut microbiota commensals.</title>
        <authorList>
            <person name="Juricova H."/>
            <person name="Matiasovicova J."/>
            <person name="Kubasova T."/>
            <person name="Cejkova D."/>
            <person name="Rychlik I."/>
        </authorList>
    </citation>
    <scope>NUCLEOTIDE SEQUENCE [LARGE SCALE GENOMIC DNA]</scope>
    <source>
        <strain evidence="1 2">An564</strain>
    </source>
</reference>